<accession>A0A1M6I9V1</accession>
<feature type="transmembrane region" description="Helical" evidence="3">
    <location>
        <begin position="192"/>
        <end position="214"/>
    </location>
</feature>
<name>A0A1M6I9V1_9FIRM</name>
<dbReference type="SUPFAM" id="SSF55874">
    <property type="entry name" value="ATPase domain of HSP90 chaperone/DNA topoisomerase II/histidine kinase"/>
    <property type="match status" value="1"/>
</dbReference>
<dbReference type="GO" id="GO:0000160">
    <property type="term" value="P:phosphorelay signal transduction system"/>
    <property type="evidence" value="ECO:0007669"/>
    <property type="project" value="UniProtKB-KW"/>
</dbReference>
<dbReference type="PROSITE" id="PS50109">
    <property type="entry name" value="HIS_KIN"/>
    <property type="match status" value="1"/>
</dbReference>
<dbReference type="InterPro" id="IPR036890">
    <property type="entry name" value="HATPase_C_sf"/>
</dbReference>
<feature type="transmembrane region" description="Helical" evidence="3">
    <location>
        <begin position="6"/>
        <end position="27"/>
    </location>
</feature>
<dbReference type="GO" id="GO:0016301">
    <property type="term" value="F:kinase activity"/>
    <property type="evidence" value="ECO:0007669"/>
    <property type="project" value="UniProtKB-KW"/>
</dbReference>
<dbReference type="Pfam" id="PF14689">
    <property type="entry name" value="SPOB_a"/>
    <property type="match status" value="1"/>
</dbReference>
<keyword evidence="1 5" id="KW-0418">Kinase</keyword>
<dbReference type="Gene3D" id="3.30.565.10">
    <property type="entry name" value="Histidine kinase-like ATPase, C-terminal domain"/>
    <property type="match status" value="1"/>
</dbReference>
<sequence>MNVYTLLNEVVFAAVEALIIMLLVLAISNKGHYLKDAKHKVAFFVVFYTIFSYYTTSYVPVGYHTVLIMIFAVINLTLTAELSFGNAIMGFAIVMAFMIVTEFPIVFIFSAVSGVNISDIITNPQLKLLLTITVKAVQFSGIALLFRSGKSHIKFLSSSKENVIAAYIVFGVCLMGIFVSNINYAVNSGESMFIYELLLFAIFILYIILGFIIIKEKEQLLRIQHKYKLQEAYVNNIETLLNVVRREKHDFSNHINTISAMCILNKPDAVDRIKTYIDRLTCNLQSSYHYYNTGNDYVDGLLAVKSNFAFDHNIHLEVDFEALLDQVTIDSFDLISIMGNIIDNAFEAVLLNPEHEKKIVSITSYIEEGNYYLSISNNGPMIPQDHLDMIFSNGFSTKENNKDDHGLGLFIVKQLIQKNQGDVRVSSSEEETEFSIKFDRWKIKDGEISATNYQLNTNQ</sequence>
<protein>
    <submittedName>
        <fullName evidence="5">Sensor_kinase_SpoOB-type, alpha-helical domain</fullName>
    </submittedName>
</protein>
<dbReference type="OrthoDB" id="1677679at2"/>
<dbReference type="GO" id="GO:0042802">
    <property type="term" value="F:identical protein binding"/>
    <property type="evidence" value="ECO:0007669"/>
    <property type="project" value="TreeGrafter"/>
</dbReference>
<keyword evidence="3" id="KW-1133">Transmembrane helix</keyword>
<gene>
    <name evidence="5" type="ORF">SAMN02745975_01777</name>
</gene>
<evidence type="ECO:0000259" key="4">
    <source>
        <dbReference type="PROSITE" id="PS50109"/>
    </source>
</evidence>
<dbReference type="PANTHER" id="PTHR40448">
    <property type="entry name" value="TWO-COMPONENT SENSOR HISTIDINE KINASE"/>
    <property type="match status" value="1"/>
</dbReference>
<feature type="transmembrane region" description="Helical" evidence="3">
    <location>
        <begin position="61"/>
        <end position="80"/>
    </location>
</feature>
<keyword evidence="6" id="KW-1185">Reference proteome</keyword>
<evidence type="ECO:0000256" key="2">
    <source>
        <dbReference type="ARBA" id="ARBA00023012"/>
    </source>
</evidence>
<dbReference type="RefSeq" id="WP_110940934.1">
    <property type="nucleotide sequence ID" value="NZ_FQZV01000020.1"/>
</dbReference>
<dbReference type="InterPro" id="IPR005467">
    <property type="entry name" value="His_kinase_dom"/>
</dbReference>
<dbReference type="InterPro" id="IPR039506">
    <property type="entry name" value="SPOB_a"/>
</dbReference>
<dbReference type="AlphaFoldDB" id="A0A1M6I9V1"/>
<dbReference type="EMBL" id="FQZV01000020">
    <property type="protein sequence ID" value="SHJ31210.1"/>
    <property type="molecule type" value="Genomic_DNA"/>
</dbReference>
<feature type="domain" description="Histidine kinase" evidence="4">
    <location>
        <begin position="222"/>
        <end position="442"/>
    </location>
</feature>
<dbReference type="Gene3D" id="1.10.287.130">
    <property type="match status" value="1"/>
</dbReference>
<reference evidence="6" key="1">
    <citation type="submission" date="2016-11" db="EMBL/GenBank/DDBJ databases">
        <authorList>
            <person name="Varghese N."/>
            <person name="Submissions S."/>
        </authorList>
    </citation>
    <scope>NUCLEOTIDE SEQUENCE [LARGE SCALE GENOMIC DNA]</scope>
    <source>
        <strain evidence="6">DSM 17957</strain>
    </source>
</reference>
<dbReference type="Pfam" id="PF02518">
    <property type="entry name" value="HATPase_c"/>
    <property type="match status" value="1"/>
</dbReference>
<evidence type="ECO:0000256" key="3">
    <source>
        <dbReference type="SAM" id="Phobius"/>
    </source>
</evidence>
<keyword evidence="3" id="KW-0812">Transmembrane</keyword>
<feature type="transmembrane region" description="Helical" evidence="3">
    <location>
        <begin position="87"/>
        <end position="108"/>
    </location>
</feature>
<keyword evidence="2" id="KW-0902">Two-component regulatory system</keyword>
<dbReference type="SMART" id="SM00387">
    <property type="entry name" value="HATPase_c"/>
    <property type="match status" value="1"/>
</dbReference>
<dbReference type="PANTHER" id="PTHR40448:SF1">
    <property type="entry name" value="TWO-COMPONENT SENSOR HISTIDINE KINASE"/>
    <property type="match status" value="1"/>
</dbReference>
<evidence type="ECO:0000313" key="6">
    <source>
        <dbReference type="Proteomes" id="UP000184536"/>
    </source>
</evidence>
<feature type="transmembrane region" description="Helical" evidence="3">
    <location>
        <begin position="128"/>
        <end position="146"/>
    </location>
</feature>
<dbReference type="InterPro" id="IPR003594">
    <property type="entry name" value="HATPase_dom"/>
</dbReference>
<organism evidence="5 6">
    <name type="scientific">Geosporobacter subterraneus DSM 17957</name>
    <dbReference type="NCBI Taxonomy" id="1121919"/>
    <lineage>
        <taxon>Bacteria</taxon>
        <taxon>Bacillati</taxon>
        <taxon>Bacillota</taxon>
        <taxon>Clostridia</taxon>
        <taxon>Peptostreptococcales</taxon>
        <taxon>Thermotaleaceae</taxon>
        <taxon>Geosporobacter</taxon>
    </lineage>
</organism>
<proteinExistence type="predicted"/>
<evidence type="ECO:0000313" key="5">
    <source>
        <dbReference type="EMBL" id="SHJ31210.1"/>
    </source>
</evidence>
<keyword evidence="1 5" id="KW-0808">Transferase</keyword>
<keyword evidence="3" id="KW-0472">Membrane</keyword>
<dbReference type="Proteomes" id="UP000184536">
    <property type="component" value="Unassembled WGS sequence"/>
</dbReference>
<dbReference type="STRING" id="1121919.SAMN02745975_01777"/>
<evidence type="ECO:0000256" key="1">
    <source>
        <dbReference type="ARBA" id="ARBA00022777"/>
    </source>
</evidence>
<feature type="transmembrane region" description="Helical" evidence="3">
    <location>
        <begin position="167"/>
        <end position="186"/>
    </location>
</feature>